<proteinExistence type="inferred from homology"/>
<evidence type="ECO:0000256" key="1">
    <source>
        <dbReference type="ARBA" id="ARBA00004651"/>
    </source>
</evidence>
<comment type="similarity">
    <text evidence="2">Belongs to the CN hydrolase family. Apolipoprotein N-acyltransferase subfamily.</text>
</comment>
<feature type="transmembrane region" description="Helical" evidence="9">
    <location>
        <begin position="194"/>
        <end position="211"/>
    </location>
</feature>
<evidence type="ECO:0000256" key="9">
    <source>
        <dbReference type="SAM" id="Phobius"/>
    </source>
</evidence>
<evidence type="ECO:0000256" key="7">
    <source>
        <dbReference type="ARBA" id="ARBA00023136"/>
    </source>
</evidence>
<keyword evidence="3" id="KW-1003">Cell membrane</keyword>
<dbReference type="InterPro" id="IPR036526">
    <property type="entry name" value="C-N_Hydrolase_sf"/>
</dbReference>
<dbReference type="PANTHER" id="PTHR38686:SF1">
    <property type="entry name" value="APOLIPOPROTEIN N-ACYLTRANSFERASE"/>
    <property type="match status" value="1"/>
</dbReference>
<gene>
    <name evidence="11" type="primary">lnt</name>
    <name evidence="11" type="ORF">EBX74_02450</name>
</gene>
<accession>A0A966M3G5</accession>
<evidence type="ECO:0000259" key="10">
    <source>
        <dbReference type="PROSITE" id="PS50263"/>
    </source>
</evidence>
<dbReference type="InterPro" id="IPR045378">
    <property type="entry name" value="LNT_N"/>
</dbReference>
<evidence type="ECO:0000313" key="11">
    <source>
        <dbReference type="EMBL" id="NCU53151.1"/>
    </source>
</evidence>
<dbReference type="EMBL" id="RGOB01000054">
    <property type="protein sequence ID" value="NCU53151.1"/>
    <property type="molecule type" value="Genomic_DNA"/>
</dbReference>
<dbReference type="SUPFAM" id="SSF56317">
    <property type="entry name" value="Carbon-nitrogen hydrolase"/>
    <property type="match status" value="1"/>
</dbReference>
<keyword evidence="5 9" id="KW-0812">Transmembrane</keyword>
<dbReference type="Pfam" id="PF20154">
    <property type="entry name" value="LNT_N"/>
    <property type="match status" value="1"/>
</dbReference>
<keyword evidence="7 9" id="KW-0472">Membrane</keyword>
<feature type="transmembrane region" description="Helical" evidence="9">
    <location>
        <begin position="30"/>
        <end position="47"/>
    </location>
</feature>
<dbReference type="HAMAP" id="MF_01148">
    <property type="entry name" value="Lnt"/>
    <property type="match status" value="1"/>
</dbReference>
<feature type="transmembrane region" description="Helical" evidence="9">
    <location>
        <begin position="88"/>
        <end position="108"/>
    </location>
</feature>
<dbReference type="NCBIfam" id="TIGR00546">
    <property type="entry name" value="lnt"/>
    <property type="match status" value="1"/>
</dbReference>
<keyword evidence="8" id="KW-0012">Acyltransferase</keyword>
<dbReference type="GO" id="GO:0042158">
    <property type="term" value="P:lipoprotein biosynthetic process"/>
    <property type="evidence" value="ECO:0007669"/>
    <property type="project" value="InterPro"/>
</dbReference>
<dbReference type="InterPro" id="IPR004563">
    <property type="entry name" value="Apolipo_AcylTrfase"/>
</dbReference>
<dbReference type="GO" id="GO:0016410">
    <property type="term" value="F:N-acyltransferase activity"/>
    <property type="evidence" value="ECO:0007669"/>
    <property type="project" value="InterPro"/>
</dbReference>
<keyword evidence="6 9" id="KW-1133">Transmembrane helix</keyword>
<comment type="subcellular location">
    <subcellularLocation>
        <location evidence="1">Cell membrane</location>
        <topology evidence="1">Multi-pass membrane protein</topology>
    </subcellularLocation>
</comment>
<dbReference type="Pfam" id="PF00795">
    <property type="entry name" value="CN_hydrolase"/>
    <property type="match status" value="1"/>
</dbReference>
<feature type="domain" description="CN hydrolase" evidence="10">
    <location>
        <begin position="227"/>
        <end position="476"/>
    </location>
</feature>
<dbReference type="CDD" id="cd07571">
    <property type="entry name" value="ALP_N-acyl_transferase"/>
    <property type="match status" value="1"/>
</dbReference>
<evidence type="ECO:0000256" key="4">
    <source>
        <dbReference type="ARBA" id="ARBA00022679"/>
    </source>
</evidence>
<organism evidence="11 12">
    <name type="scientific">Candidatus Fonsibacter lacus</name>
    <dbReference type="NCBI Taxonomy" id="2576439"/>
    <lineage>
        <taxon>Bacteria</taxon>
        <taxon>Pseudomonadati</taxon>
        <taxon>Pseudomonadota</taxon>
        <taxon>Alphaproteobacteria</taxon>
        <taxon>Candidatus Pelagibacterales</taxon>
        <taxon>Candidatus Pelagibacterales incertae sedis</taxon>
        <taxon>Candidatus Fonsibacter</taxon>
    </lineage>
</organism>
<dbReference type="Gene3D" id="3.60.110.10">
    <property type="entry name" value="Carbon-nitrogen hydrolase"/>
    <property type="match status" value="1"/>
</dbReference>
<dbReference type="Proteomes" id="UP000747791">
    <property type="component" value="Unassembled WGS sequence"/>
</dbReference>
<feature type="transmembrane region" description="Helical" evidence="9">
    <location>
        <begin position="120"/>
        <end position="140"/>
    </location>
</feature>
<evidence type="ECO:0000313" key="12">
    <source>
        <dbReference type="Proteomes" id="UP000747791"/>
    </source>
</evidence>
<evidence type="ECO:0000256" key="5">
    <source>
        <dbReference type="ARBA" id="ARBA00022692"/>
    </source>
</evidence>
<protein>
    <submittedName>
        <fullName evidence="11">Apolipoprotein N-acyltransferase</fullName>
    </submittedName>
</protein>
<feature type="transmembrane region" description="Helical" evidence="9">
    <location>
        <begin position="489"/>
        <end position="505"/>
    </location>
</feature>
<feature type="transmembrane region" description="Helical" evidence="9">
    <location>
        <begin position="7"/>
        <end position="24"/>
    </location>
</feature>
<comment type="caution">
    <text evidence="11">The sequence shown here is derived from an EMBL/GenBank/DDBJ whole genome shotgun (WGS) entry which is preliminary data.</text>
</comment>
<sequence length="507" mass="58587">MSKKNIFFSYFFLLLLGSLTSFSLPPYNFIFINFITYSLFLYLIILFKEKKAKLSNFFFLGFAFGYGYFASSLYWVSHSLTFDKQLTFLIPFAILGLPILLAIFYGAAVLTIHSLIKKDYVFLLIFSVSLSVFEYLRGILFTGFSWNLISYSWSFSLESIQILKFIGTYTFNFFSILIFSIYFNSLWPLQFKKILINSAFLLFVLISNYLSGKIIIKNSEFNQYNDVKVKIVQPNIDIAKTWGAENENRNLISLINLSKANKDEKTLIVWPEGMIQQTNPKDLYKYKQYFNKNFSNNHLVVVGVTNPSISGNKINFYNSLVVLNNNAEVVSVYNKIKLVPFGEFIPFENLLIKWGLKKITFGYSSFSSGNERKEIKIFNNLSFLPLLCYEIIYSGDLKLSSKDYNFIINISEDGWFGDSIGPYQHLTQAVFRAVEQGVPIVRSTNTGISAYISPNGKIINFLELNKSGFIDLKLFFLKEKTLFSLLENYIFYFTIFLSIIFVIALRK</sequence>
<evidence type="ECO:0000256" key="8">
    <source>
        <dbReference type="ARBA" id="ARBA00023315"/>
    </source>
</evidence>
<feature type="transmembrane region" description="Helical" evidence="9">
    <location>
        <begin position="54"/>
        <end position="76"/>
    </location>
</feature>
<dbReference type="PANTHER" id="PTHR38686">
    <property type="entry name" value="APOLIPOPROTEIN N-ACYLTRANSFERASE"/>
    <property type="match status" value="1"/>
</dbReference>
<feature type="transmembrane region" description="Helical" evidence="9">
    <location>
        <begin position="160"/>
        <end position="182"/>
    </location>
</feature>
<keyword evidence="4" id="KW-0808">Transferase</keyword>
<evidence type="ECO:0000256" key="2">
    <source>
        <dbReference type="ARBA" id="ARBA00010065"/>
    </source>
</evidence>
<dbReference type="AlphaFoldDB" id="A0A966M3G5"/>
<dbReference type="PROSITE" id="PS50263">
    <property type="entry name" value="CN_HYDROLASE"/>
    <property type="match status" value="1"/>
</dbReference>
<feature type="non-terminal residue" evidence="11">
    <location>
        <position position="507"/>
    </location>
</feature>
<name>A0A966M3G5_9PROT</name>
<reference evidence="11" key="1">
    <citation type="submission" date="2018-10" db="EMBL/GenBank/DDBJ databases">
        <title>Iterative Subtractive Binning of Freshwater Chronoseries Metagenomes Recovers Nearly Complete Genomes from over Four Hundred Novel Species.</title>
        <authorList>
            <person name="Rodriguez-R L.M."/>
            <person name="Tsementzi D."/>
            <person name="Luo C."/>
            <person name="Konstantinidis K.T."/>
        </authorList>
    </citation>
    <scope>NUCLEOTIDE SEQUENCE</scope>
    <source>
        <strain evidence="11">WB8_2A_004</strain>
    </source>
</reference>
<evidence type="ECO:0000256" key="6">
    <source>
        <dbReference type="ARBA" id="ARBA00022989"/>
    </source>
</evidence>
<evidence type="ECO:0000256" key="3">
    <source>
        <dbReference type="ARBA" id="ARBA00022475"/>
    </source>
</evidence>
<dbReference type="InterPro" id="IPR003010">
    <property type="entry name" value="C-N_Hydrolase"/>
</dbReference>
<dbReference type="GO" id="GO:0005886">
    <property type="term" value="C:plasma membrane"/>
    <property type="evidence" value="ECO:0007669"/>
    <property type="project" value="UniProtKB-SubCell"/>
</dbReference>